<name>A0A543GGP3_9PSEU</name>
<protein>
    <submittedName>
        <fullName evidence="3">Putative membrane protein</fullName>
    </submittedName>
</protein>
<feature type="transmembrane region" description="Helical" evidence="2">
    <location>
        <begin position="597"/>
        <end position="614"/>
    </location>
</feature>
<feature type="region of interest" description="Disordered" evidence="1">
    <location>
        <begin position="1"/>
        <end position="371"/>
    </location>
</feature>
<evidence type="ECO:0000313" key="4">
    <source>
        <dbReference type="Proteomes" id="UP000319818"/>
    </source>
</evidence>
<organism evidence="3 4">
    <name type="scientific">Pseudonocardia cypriaca</name>
    <dbReference type="NCBI Taxonomy" id="882449"/>
    <lineage>
        <taxon>Bacteria</taxon>
        <taxon>Bacillati</taxon>
        <taxon>Actinomycetota</taxon>
        <taxon>Actinomycetes</taxon>
        <taxon>Pseudonocardiales</taxon>
        <taxon>Pseudonocardiaceae</taxon>
        <taxon>Pseudonocardia</taxon>
    </lineage>
</organism>
<accession>A0A543GGP3</accession>
<dbReference type="PANTHER" id="PTHR41771">
    <property type="entry name" value="MEMBRANE PROTEIN-RELATED"/>
    <property type="match status" value="1"/>
</dbReference>
<dbReference type="Proteomes" id="UP000319818">
    <property type="component" value="Unassembled WGS sequence"/>
</dbReference>
<feature type="compositionally biased region" description="Polar residues" evidence="1">
    <location>
        <begin position="77"/>
        <end position="98"/>
    </location>
</feature>
<reference evidence="3 4" key="1">
    <citation type="submission" date="2019-06" db="EMBL/GenBank/DDBJ databases">
        <title>Sequencing the genomes of 1000 actinobacteria strains.</title>
        <authorList>
            <person name="Klenk H.-P."/>
        </authorList>
    </citation>
    <scope>NUCLEOTIDE SEQUENCE [LARGE SCALE GENOMIC DNA]</scope>
    <source>
        <strain evidence="3 4">DSM 45511</strain>
    </source>
</reference>
<comment type="caution">
    <text evidence="3">The sequence shown here is derived from an EMBL/GenBank/DDBJ whole genome shotgun (WGS) entry which is preliminary data.</text>
</comment>
<proteinExistence type="predicted"/>
<dbReference type="PANTHER" id="PTHR41771:SF1">
    <property type="entry name" value="MEMBRANE PROTEIN"/>
    <property type="match status" value="1"/>
</dbReference>
<keyword evidence="2" id="KW-0812">Transmembrane</keyword>
<keyword evidence="4" id="KW-1185">Reference proteome</keyword>
<feature type="compositionally biased region" description="Basic and acidic residues" evidence="1">
    <location>
        <begin position="14"/>
        <end position="23"/>
    </location>
</feature>
<dbReference type="AlphaFoldDB" id="A0A543GGP3"/>
<feature type="transmembrane region" description="Helical" evidence="2">
    <location>
        <begin position="677"/>
        <end position="698"/>
    </location>
</feature>
<dbReference type="Pfam" id="PF07907">
    <property type="entry name" value="YibE_F"/>
    <property type="match status" value="1"/>
</dbReference>
<evidence type="ECO:0000256" key="2">
    <source>
        <dbReference type="SAM" id="Phobius"/>
    </source>
</evidence>
<evidence type="ECO:0000313" key="3">
    <source>
        <dbReference type="EMBL" id="TQM45241.1"/>
    </source>
</evidence>
<feature type="transmembrane region" description="Helical" evidence="2">
    <location>
        <begin position="777"/>
        <end position="796"/>
    </location>
</feature>
<feature type="transmembrane region" description="Helical" evidence="2">
    <location>
        <begin position="479"/>
        <end position="502"/>
    </location>
</feature>
<keyword evidence="2" id="KW-1133">Transmembrane helix</keyword>
<keyword evidence="2" id="KW-0472">Membrane</keyword>
<feature type="compositionally biased region" description="Low complexity" evidence="1">
    <location>
        <begin position="352"/>
        <end position="362"/>
    </location>
</feature>
<feature type="compositionally biased region" description="Basic and acidic residues" evidence="1">
    <location>
        <begin position="101"/>
        <end position="111"/>
    </location>
</feature>
<feature type="compositionally biased region" description="Acidic residues" evidence="1">
    <location>
        <begin position="406"/>
        <end position="420"/>
    </location>
</feature>
<dbReference type="EMBL" id="VFPH01000001">
    <property type="protein sequence ID" value="TQM45241.1"/>
    <property type="molecule type" value="Genomic_DNA"/>
</dbReference>
<feature type="compositionally biased region" description="Pro residues" evidence="1">
    <location>
        <begin position="210"/>
        <end position="228"/>
    </location>
</feature>
<feature type="compositionally biased region" description="Low complexity" evidence="1">
    <location>
        <begin position="112"/>
        <end position="126"/>
    </location>
</feature>
<feature type="region of interest" description="Disordered" evidence="1">
    <location>
        <begin position="397"/>
        <end position="430"/>
    </location>
</feature>
<dbReference type="InterPro" id="IPR012507">
    <property type="entry name" value="YibE_F"/>
</dbReference>
<sequence length="853" mass="87675">MGPPTPEVGFAAVHEPDRPADRPRHARGPQPPDRRPPAGDGAFDDWYGGGASDAGRAGGERNGAPNGGWDGADLNGSDRNGANSNGAERNGADSNGSYRNGADRNGADRNGADSNGAAWNGAAWNGADRRVDRNGAGPSADWNGAGRSGAAWNDTDWNGMDRNGADRNGDRRGGSERATRHRDDFPPDTAHRADRYPERPYEADTYAAGPYPPDRYAPDPYAPDPYAPDPYGTASDRLGVDRYPADASGPGSYPERRTARSGPPETPGSRADRTGPPAVTDRYPAPPHEPLAGPDLAPEFEPGTDPDSNTGAVTIAGSDVTADPERRRVPQDRARGRFDAPGPLPDPDRSADAPASAAMPSRRPGDPPGAVADLFVETTAETPALTPELLGLHDRAAASTAAKTDEADETEEADETDQTDDTPPARRRLLGVPLPFPLPIWAARLGGAKDGVAAAGPGLAHGHGHGHGPARPAGRKVRILIAALLVPCGLATLVGLVVLWPFGGVPTAAYPVSQEPVKAQVTAMTVTDCSPGSGDRSCVALVVHMADGPRPGRDLVQVMPVEPGTPRFAVGDHVVLGWSGSDADDAGSYQVVDFQRGAPLAWLAGLFAAAVLVLGRWRGLAALAALGLSFVVLLFFVVPAILAGRDPLAVAVVGACLIMFAVLYLTHGPSARTSTAVIGTLLSLALIGALGAAFSAAAELTGLDDQTSNLIATLGTGVDARGLLLAGVVIGALGVLDDVTVTQTSAVWELRHANPGMSARGLFAAAMRIGRDHVASAVNTLVLAYAGAALPLLLLFSLSGRGFADVVTSQDVATEIVRTLVGSIGLVASVPITTALAAAVAARETVPAAEKAA</sequence>
<feature type="compositionally biased region" description="Basic and acidic residues" evidence="1">
    <location>
        <begin position="163"/>
        <end position="202"/>
    </location>
</feature>
<feature type="transmembrane region" description="Helical" evidence="2">
    <location>
        <begin position="648"/>
        <end position="665"/>
    </location>
</feature>
<feature type="transmembrane region" description="Helical" evidence="2">
    <location>
        <begin position="816"/>
        <end position="841"/>
    </location>
</feature>
<gene>
    <name evidence="3" type="ORF">FB388_2639</name>
</gene>
<feature type="compositionally biased region" description="Basic and acidic residues" evidence="1">
    <location>
        <begin position="323"/>
        <end position="338"/>
    </location>
</feature>
<feature type="transmembrane region" description="Helical" evidence="2">
    <location>
        <begin position="621"/>
        <end position="642"/>
    </location>
</feature>
<feature type="compositionally biased region" description="Gly residues" evidence="1">
    <location>
        <begin position="47"/>
        <end position="70"/>
    </location>
</feature>
<evidence type="ECO:0000256" key="1">
    <source>
        <dbReference type="SAM" id="MobiDB-lite"/>
    </source>
</evidence>
<feature type="transmembrane region" description="Helical" evidence="2">
    <location>
        <begin position="718"/>
        <end position="736"/>
    </location>
</feature>